<evidence type="ECO:0000256" key="3">
    <source>
        <dbReference type="ARBA" id="ARBA00022679"/>
    </source>
</evidence>
<dbReference type="NCBIfam" id="TIGR03439">
    <property type="entry name" value="methyl_EasF"/>
    <property type="match status" value="1"/>
</dbReference>
<dbReference type="Gene3D" id="3.40.50.150">
    <property type="entry name" value="Vaccinia Virus protein VP39"/>
    <property type="match status" value="1"/>
</dbReference>
<keyword evidence="3" id="KW-0808">Transferase</keyword>
<dbReference type="AlphaFoldDB" id="A0A9N9UER6"/>
<dbReference type="Proteomes" id="UP000754883">
    <property type="component" value="Unassembled WGS sequence"/>
</dbReference>
<dbReference type="OrthoDB" id="659at2759"/>
<name>A0A9N9UER6_9HYPO</name>
<organism evidence="6 7">
    <name type="scientific">Clonostachys byssicola</name>
    <dbReference type="NCBI Taxonomy" id="160290"/>
    <lineage>
        <taxon>Eukaryota</taxon>
        <taxon>Fungi</taxon>
        <taxon>Dikarya</taxon>
        <taxon>Ascomycota</taxon>
        <taxon>Pezizomycotina</taxon>
        <taxon>Sordariomycetes</taxon>
        <taxon>Hypocreomycetidae</taxon>
        <taxon>Hypocreales</taxon>
        <taxon>Bionectriaceae</taxon>
        <taxon>Clonostachys</taxon>
    </lineage>
</organism>
<protein>
    <recommendedName>
        <fullName evidence="5">Histidine-specific methyltransferase SAM-dependent domain-containing protein</fullName>
    </recommendedName>
</protein>
<keyword evidence="2" id="KW-0489">Methyltransferase</keyword>
<dbReference type="GO" id="GO:0008168">
    <property type="term" value="F:methyltransferase activity"/>
    <property type="evidence" value="ECO:0007669"/>
    <property type="project" value="UniProtKB-KW"/>
</dbReference>
<dbReference type="PIRSF" id="PIRSF018005">
    <property type="entry name" value="UCP018005"/>
    <property type="match status" value="1"/>
</dbReference>
<evidence type="ECO:0000313" key="6">
    <source>
        <dbReference type="EMBL" id="CAG9984606.1"/>
    </source>
</evidence>
<evidence type="ECO:0000313" key="7">
    <source>
        <dbReference type="Proteomes" id="UP000754883"/>
    </source>
</evidence>
<comment type="similarity">
    <text evidence="1">Belongs to the methyltransferase superfamily.</text>
</comment>
<keyword evidence="7" id="KW-1185">Reference proteome</keyword>
<keyword evidence="4" id="KW-0949">S-adenosyl-L-methionine</keyword>
<reference evidence="6" key="1">
    <citation type="submission" date="2021-10" db="EMBL/GenBank/DDBJ databases">
        <authorList>
            <person name="Piombo E."/>
        </authorList>
    </citation>
    <scope>NUCLEOTIDE SEQUENCE</scope>
</reference>
<evidence type="ECO:0000256" key="1">
    <source>
        <dbReference type="ARBA" id="ARBA00008361"/>
    </source>
</evidence>
<sequence length="358" mass="39692">MPPTLSFQLQNIQQRRDGTSLSELIVQGLLSTPLKLPSLLLWDDDGLRLFDALTQTPTYYLHDKEVEILAQYANDMAARIPSGSVLIELGCGSLRKTGAILSALERKNKAIDYYALDVSPGELSDSLATLTARLGPSSGVKVHGLVGTYEDCISWLAGNPWPQKQVDLVTLLWMGNSVANHGQLEASSVLGQFARAVQGAGVPCQFLVAVDACQKESRVLEAYDSDQEALREFILNGLRHANTIMGRQMFNSDEWDCVCRFDAHDHTLRVYYTCRMDTELTVDGHRLSLANGSQIEAITSGKWTVGDVQQIAKRAGLRVKDRWCDAECIYCETTICPTLLFDTNRGRLLYNDCRLSLL</sequence>
<dbReference type="EMBL" id="CABFNO020001387">
    <property type="protein sequence ID" value="CAG9984606.1"/>
    <property type="molecule type" value="Genomic_DNA"/>
</dbReference>
<dbReference type="InterPro" id="IPR017805">
    <property type="entry name" value="SAM_MeTrfase_EasF-type_put"/>
</dbReference>
<dbReference type="PANTHER" id="PTHR43397:SF2">
    <property type="entry name" value="HISTIDINE-SPECIFIC METHYLTRANSFERASE SAM-DEPENDENT DOMAIN-CONTAINING PROTEIN"/>
    <property type="match status" value="1"/>
</dbReference>
<evidence type="ECO:0000256" key="4">
    <source>
        <dbReference type="ARBA" id="ARBA00022691"/>
    </source>
</evidence>
<dbReference type="GO" id="GO:0032259">
    <property type="term" value="P:methylation"/>
    <property type="evidence" value="ECO:0007669"/>
    <property type="project" value="UniProtKB-KW"/>
</dbReference>
<proteinExistence type="inferred from homology"/>
<evidence type="ECO:0000259" key="5">
    <source>
        <dbReference type="Pfam" id="PF10017"/>
    </source>
</evidence>
<dbReference type="InterPro" id="IPR017804">
    <property type="entry name" value="MeTrfase_EgtD-like"/>
</dbReference>
<dbReference type="InterPro" id="IPR051128">
    <property type="entry name" value="EgtD_Methyltrsf_superfamily"/>
</dbReference>
<dbReference type="PANTHER" id="PTHR43397">
    <property type="entry name" value="ERGOTHIONEINE BIOSYNTHESIS PROTEIN 1"/>
    <property type="match status" value="1"/>
</dbReference>
<dbReference type="Pfam" id="PF10017">
    <property type="entry name" value="Methyltransf_33"/>
    <property type="match status" value="1"/>
</dbReference>
<dbReference type="InterPro" id="IPR019257">
    <property type="entry name" value="MeTrfase_dom"/>
</dbReference>
<evidence type="ECO:0000256" key="2">
    <source>
        <dbReference type="ARBA" id="ARBA00022603"/>
    </source>
</evidence>
<dbReference type="InterPro" id="IPR029063">
    <property type="entry name" value="SAM-dependent_MTases_sf"/>
</dbReference>
<gene>
    <name evidence="6" type="ORF">CBYS24578_00012322</name>
</gene>
<feature type="domain" description="Histidine-specific methyltransferase SAM-dependent" evidence="5">
    <location>
        <begin position="23"/>
        <end position="331"/>
    </location>
</feature>
<comment type="caution">
    <text evidence="6">The sequence shown here is derived from an EMBL/GenBank/DDBJ whole genome shotgun (WGS) entry which is preliminary data.</text>
</comment>
<dbReference type="SUPFAM" id="SSF53335">
    <property type="entry name" value="S-adenosyl-L-methionine-dependent methyltransferases"/>
    <property type="match status" value="1"/>
</dbReference>
<accession>A0A9N9UER6</accession>